<accession>A0ABX8UYR1</accession>
<sequence>MNKILKIVTACIVLPVSFLCANTQEVQEEKQTNCCCLENSFGYLNVGVGPLPELIPSFGIGYRTQKDHHGFDLAGSIAKTWIRTTARASVLYNYFFKPNLESEFYAGLGLAIKGVHEKIERKNNSHVAVYPELVFGKQYKNETNCQRFFQMQISFPVFVLDKIVKKTWTHRKSSYSIFYPTSYKTSYVPEVIFSYGIGF</sequence>
<dbReference type="EMBL" id="CP075587">
    <property type="protein sequence ID" value="QYF48064.1"/>
    <property type="molecule type" value="Genomic_DNA"/>
</dbReference>
<protein>
    <recommendedName>
        <fullName evidence="4">Outer membrane protein beta-barrel domain-containing protein</fullName>
    </recommendedName>
</protein>
<proteinExistence type="predicted"/>
<keyword evidence="1" id="KW-0732">Signal</keyword>
<evidence type="ECO:0000256" key="1">
    <source>
        <dbReference type="SAM" id="SignalP"/>
    </source>
</evidence>
<dbReference type="RefSeq" id="WP_215216921.1">
    <property type="nucleotide sequence ID" value="NZ_CP075587.1"/>
</dbReference>
<name>A0ABX8UYR1_9BACT</name>
<feature type="signal peptide" evidence="1">
    <location>
        <begin position="1"/>
        <end position="21"/>
    </location>
</feature>
<evidence type="ECO:0000313" key="3">
    <source>
        <dbReference type="Proteomes" id="UP000826014"/>
    </source>
</evidence>
<feature type="chain" id="PRO_5045698779" description="Outer membrane protein beta-barrel domain-containing protein" evidence="1">
    <location>
        <begin position="22"/>
        <end position="199"/>
    </location>
</feature>
<evidence type="ECO:0000313" key="2">
    <source>
        <dbReference type="EMBL" id="QYF48064.1"/>
    </source>
</evidence>
<reference evidence="2 3" key="1">
    <citation type="journal article" date="2022" name="bioRxiv">
        <title>Ecology and evolution of chlamydial symbionts of arthropods.</title>
        <authorList>
            <person name="Halter T."/>
            <person name="Koestlbacher S."/>
            <person name="Collingro A."/>
            <person name="Sixt B.S."/>
            <person name="Toenshoff E.R."/>
            <person name="Hendrickx F."/>
            <person name="Kostanjsek R."/>
            <person name="Horn M."/>
        </authorList>
    </citation>
    <scope>NUCLEOTIDE SEQUENCE [LARGE SCALE GENOMIC DNA]</scope>
    <source>
        <strain evidence="2">W744xW776</strain>
    </source>
</reference>
<keyword evidence="3" id="KW-1185">Reference proteome</keyword>
<dbReference type="Proteomes" id="UP000826014">
    <property type="component" value="Chromosome"/>
</dbReference>
<gene>
    <name evidence="2" type="ORF">RHABOEDO_000155</name>
</gene>
<organism evidence="2 3">
    <name type="scientific">Candidatus Rhabdochlamydia oedothoracis</name>
    <dbReference type="NCBI Taxonomy" id="2720720"/>
    <lineage>
        <taxon>Bacteria</taxon>
        <taxon>Pseudomonadati</taxon>
        <taxon>Chlamydiota</taxon>
        <taxon>Chlamydiia</taxon>
        <taxon>Parachlamydiales</taxon>
        <taxon>Candidatus Rhabdochlamydiaceae</taxon>
        <taxon>Candidatus Rhabdochlamydia</taxon>
    </lineage>
</organism>
<evidence type="ECO:0008006" key="4">
    <source>
        <dbReference type="Google" id="ProtNLM"/>
    </source>
</evidence>